<protein>
    <submittedName>
        <fullName evidence="3">Pimeloyl-ACP methyl ester carboxylesterase</fullName>
    </submittedName>
</protein>
<dbReference type="Pfam" id="PF00561">
    <property type="entry name" value="Abhydrolase_1"/>
    <property type="match status" value="1"/>
</dbReference>
<evidence type="ECO:0000313" key="3">
    <source>
        <dbReference type="EMBL" id="NYD70684.1"/>
    </source>
</evidence>
<dbReference type="GO" id="GO:0016787">
    <property type="term" value="F:hydrolase activity"/>
    <property type="evidence" value="ECO:0007669"/>
    <property type="project" value="UniProtKB-KW"/>
</dbReference>
<dbReference type="RefSeq" id="WP_179547776.1">
    <property type="nucleotide sequence ID" value="NZ_BSEW01000001.1"/>
</dbReference>
<gene>
    <name evidence="3" type="ORF">BJ984_001842</name>
</gene>
<keyword evidence="1" id="KW-0378">Hydrolase</keyword>
<evidence type="ECO:0000313" key="4">
    <source>
        <dbReference type="Proteomes" id="UP000549913"/>
    </source>
</evidence>
<dbReference type="Proteomes" id="UP000549913">
    <property type="component" value="Unassembled WGS sequence"/>
</dbReference>
<dbReference type="EMBL" id="JACCBM010000001">
    <property type="protein sequence ID" value="NYD70684.1"/>
    <property type="molecule type" value="Genomic_DNA"/>
</dbReference>
<dbReference type="AlphaFoldDB" id="A0A852SPG9"/>
<dbReference type="InterPro" id="IPR029058">
    <property type="entry name" value="AB_hydrolase_fold"/>
</dbReference>
<evidence type="ECO:0000256" key="1">
    <source>
        <dbReference type="ARBA" id="ARBA00022801"/>
    </source>
</evidence>
<keyword evidence="4" id="KW-1185">Reference proteome</keyword>
<dbReference type="InterPro" id="IPR050266">
    <property type="entry name" value="AB_hydrolase_sf"/>
</dbReference>
<name>A0A852SPG9_9MICO</name>
<dbReference type="InterPro" id="IPR000073">
    <property type="entry name" value="AB_hydrolase_1"/>
</dbReference>
<organism evidence="3 4">
    <name type="scientific">Herbiconiux flava</name>
    <dbReference type="NCBI Taxonomy" id="881268"/>
    <lineage>
        <taxon>Bacteria</taxon>
        <taxon>Bacillati</taxon>
        <taxon>Actinomycetota</taxon>
        <taxon>Actinomycetes</taxon>
        <taxon>Micrococcales</taxon>
        <taxon>Microbacteriaceae</taxon>
        <taxon>Herbiconiux</taxon>
    </lineage>
</organism>
<dbReference type="SUPFAM" id="SSF53474">
    <property type="entry name" value="alpha/beta-Hydrolases"/>
    <property type="match status" value="1"/>
</dbReference>
<reference evidence="3 4" key="1">
    <citation type="submission" date="2020-07" db="EMBL/GenBank/DDBJ databases">
        <title>Sequencing the genomes of 1000 actinobacteria strains.</title>
        <authorList>
            <person name="Klenk H.-P."/>
        </authorList>
    </citation>
    <scope>NUCLEOTIDE SEQUENCE [LARGE SCALE GENOMIC DNA]</scope>
    <source>
        <strain evidence="3 4">DSM 26474</strain>
    </source>
</reference>
<dbReference type="Gene3D" id="3.40.50.1820">
    <property type="entry name" value="alpha/beta hydrolase"/>
    <property type="match status" value="1"/>
</dbReference>
<dbReference type="GO" id="GO:0016020">
    <property type="term" value="C:membrane"/>
    <property type="evidence" value="ECO:0007669"/>
    <property type="project" value="TreeGrafter"/>
</dbReference>
<feature type="domain" description="AB hydrolase-1" evidence="2">
    <location>
        <begin position="34"/>
        <end position="140"/>
    </location>
</feature>
<dbReference type="PANTHER" id="PTHR43798">
    <property type="entry name" value="MONOACYLGLYCEROL LIPASE"/>
    <property type="match status" value="1"/>
</dbReference>
<evidence type="ECO:0000259" key="2">
    <source>
        <dbReference type="Pfam" id="PF00561"/>
    </source>
</evidence>
<accession>A0A852SPG9</accession>
<comment type="caution">
    <text evidence="3">The sequence shown here is derived from an EMBL/GenBank/DDBJ whole genome shotgun (WGS) entry which is preliminary data.</text>
</comment>
<proteinExistence type="predicted"/>
<sequence length="274" mass="29153">MEFATNPHDGARIAYRHQAPTGSAAADTEQIALPIVLVHGTALSQAIWRGFGYLKAFAPTRPVVTLDLRGHGRSDKPRDAAAYDMGRFVDDVVAVLDALGIARAHYLGYSLGARVGFSLAAVHPERLASFVSVAGAPGTGAGTFDRVFFEGSIDALERGGMEGFLAEWQHATGSPVDPITRTAFLANDAPALAAYMRETERQATVPDEVIARFPMPLLLLAGTRDRPRLRAAEHVQVALPAAELTILDGATHADTPRHPGALPAIQAFLARHPA</sequence>
<dbReference type="PANTHER" id="PTHR43798:SF31">
    <property type="entry name" value="AB HYDROLASE SUPERFAMILY PROTEIN YCLE"/>
    <property type="match status" value="1"/>
</dbReference>